<accession>A0A1H8BDD7</accession>
<dbReference type="PRINTS" id="PR00181">
    <property type="entry name" value="MALTOSEBP"/>
</dbReference>
<dbReference type="OrthoDB" id="9766758at2"/>
<evidence type="ECO:0000313" key="6">
    <source>
        <dbReference type="EMBL" id="SEM80885.1"/>
    </source>
</evidence>
<gene>
    <name evidence="6" type="ORF">SAMN05444354_123109</name>
</gene>
<dbReference type="GO" id="GO:0042956">
    <property type="term" value="P:maltodextrin transmembrane transport"/>
    <property type="evidence" value="ECO:0007669"/>
    <property type="project" value="TreeGrafter"/>
</dbReference>
<dbReference type="GO" id="GO:0015768">
    <property type="term" value="P:maltose transport"/>
    <property type="evidence" value="ECO:0007669"/>
    <property type="project" value="TreeGrafter"/>
</dbReference>
<evidence type="ECO:0000256" key="5">
    <source>
        <dbReference type="SAM" id="SignalP"/>
    </source>
</evidence>
<reference evidence="7" key="1">
    <citation type="submission" date="2016-10" db="EMBL/GenBank/DDBJ databases">
        <authorList>
            <person name="Varghese N."/>
            <person name="Submissions S."/>
        </authorList>
    </citation>
    <scope>NUCLEOTIDE SEQUENCE [LARGE SCALE GENOMIC DNA]</scope>
    <source>
        <strain evidence="7">DSM 17044</strain>
    </source>
</reference>
<dbReference type="AlphaFoldDB" id="A0A1H8BDD7"/>
<proteinExistence type="inferred from homology"/>
<organism evidence="6 7">
    <name type="scientific">Stigmatella aurantiaca</name>
    <dbReference type="NCBI Taxonomy" id="41"/>
    <lineage>
        <taxon>Bacteria</taxon>
        <taxon>Pseudomonadati</taxon>
        <taxon>Myxococcota</taxon>
        <taxon>Myxococcia</taxon>
        <taxon>Myxococcales</taxon>
        <taxon>Cystobacterineae</taxon>
        <taxon>Archangiaceae</taxon>
        <taxon>Stigmatella</taxon>
    </lineage>
</organism>
<dbReference type="EMBL" id="FOAP01000023">
    <property type="protein sequence ID" value="SEM80885.1"/>
    <property type="molecule type" value="Genomic_DNA"/>
</dbReference>
<feature type="chain" id="PRO_5039915844" evidence="5">
    <location>
        <begin position="26"/>
        <end position="407"/>
    </location>
</feature>
<evidence type="ECO:0000256" key="1">
    <source>
        <dbReference type="ARBA" id="ARBA00008520"/>
    </source>
</evidence>
<dbReference type="Proteomes" id="UP000182719">
    <property type="component" value="Unassembled WGS sequence"/>
</dbReference>
<dbReference type="Pfam" id="PF13416">
    <property type="entry name" value="SBP_bac_8"/>
    <property type="match status" value="1"/>
</dbReference>
<dbReference type="InterPro" id="IPR006060">
    <property type="entry name" value="Maltose/Cyclodextrin-bd"/>
</dbReference>
<name>A0A1H8BDD7_STIAU</name>
<dbReference type="Gene3D" id="3.40.190.10">
    <property type="entry name" value="Periplasmic binding protein-like II"/>
    <property type="match status" value="2"/>
</dbReference>
<keyword evidence="3" id="KW-0762">Sugar transport</keyword>
<evidence type="ECO:0000256" key="4">
    <source>
        <dbReference type="ARBA" id="ARBA00022729"/>
    </source>
</evidence>
<dbReference type="PANTHER" id="PTHR30061:SF50">
    <property type="entry name" value="MALTOSE_MALTODEXTRIN-BINDING PERIPLASMIC PROTEIN"/>
    <property type="match status" value="1"/>
</dbReference>
<comment type="similarity">
    <text evidence="1">Belongs to the bacterial solute-binding protein 1 family.</text>
</comment>
<keyword evidence="2" id="KW-0813">Transport</keyword>
<feature type="signal peptide" evidence="5">
    <location>
        <begin position="1"/>
        <end position="25"/>
    </location>
</feature>
<evidence type="ECO:0000313" key="7">
    <source>
        <dbReference type="Proteomes" id="UP000182719"/>
    </source>
</evidence>
<dbReference type="InterPro" id="IPR006059">
    <property type="entry name" value="SBP"/>
</dbReference>
<evidence type="ECO:0000256" key="2">
    <source>
        <dbReference type="ARBA" id="ARBA00022448"/>
    </source>
</evidence>
<keyword evidence="7" id="KW-1185">Reference proteome</keyword>
<evidence type="ECO:0000256" key="3">
    <source>
        <dbReference type="ARBA" id="ARBA00022597"/>
    </source>
</evidence>
<protein>
    <submittedName>
        <fullName evidence="6">Carbohydrate ABC transporter substrate-binding protein, CUT1 family</fullName>
    </submittedName>
</protein>
<dbReference type="PANTHER" id="PTHR30061">
    <property type="entry name" value="MALTOSE-BINDING PERIPLASMIC PROTEIN"/>
    <property type="match status" value="1"/>
</dbReference>
<dbReference type="GO" id="GO:0015144">
    <property type="term" value="F:carbohydrate transmembrane transporter activity"/>
    <property type="evidence" value="ECO:0007669"/>
    <property type="project" value="InterPro"/>
</dbReference>
<dbReference type="GO" id="GO:1901982">
    <property type="term" value="F:maltose binding"/>
    <property type="evidence" value="ECO:0007669"/>
    <property type="project" value="TreeGrafter"/>
</dbReference>
<keyword evidence="4 5" id="KW-0732">Signal</keyword>
<dbReference type="RefSeq" id="WP_075010257.1">
    <property type="nucleotide sequence ID" value="NZ_FOAP01000023.1"/>
</dbReference>
<sequence length="407" mass="43962">MKTLRLLTAAVCFCALGLLPLSASAAELVLWHSYRAEEKAAMDKLVAQYNAANAAKGITVKALPVPYDAFADKITATVPRGKGPDLFIFAQDRLGGWIEAGNTIEPIDFFVDDTLKKRFIPTTLDAMTYRGTLYGLPLNYKVTTLIYNKKLVPTPPKTSAELVQIAKKITNKGAGKFGLAYAYGDFYYHAALMNGFGGGVFDAKFTPTMNSPANVKSIDLLMKWIDKDGILPAEPSTALVTSLFNDGKTGMVISGPWFLGEIAKGIEYGLAPLPTLDEADGKPMRPWMTVEGVYVTAPSQNKEAAFDFAKFLTDTASAKVLALEGRQSPGNAQVYTDAQVSKDPQLKPFRDQVDTAVPMPNAPEMTMIWSPATTAMNSILKKTATPKAALDTAQKAVAKDIAGLRKK</sequence>
<dbReference type="CDD" id="cd13657">
    <property type="entry name" value="PBP2_Maltodextrin"/>
    <property type="match status" value="1"/>
</dbReference>
<dbReference type="SUPFAM" id="SSF53850">
    <property type="entry name" value="Periplasmic binding protein-like II"/>
    <property type="match status" value="1"/>
</dbReference>
<dbReference type="GO" id="GO:0055052">
    <property type="term" value="C:ATP-binding cassette (ABC) transporter complex, substrate-binding subunit-containing"/>
    <property type="evidence" value="ECO:0007669"/>
    <property type="project" value="TreeGrafter"/>
</dbReference>